<evidence type="ECO:0000256" key="3">
    <source>
        <dbReference type="PROSITE-ProRule" id="PRU10007"/>
    </source>
</evidence>
<feature type="active site" evidence="3">
    <location>
        <position position="261"/>
    </location>
</feature>
<evidence type="ECO:0000259" key="5">
    <source>
        <dbReference type="Pfam" id="PF00171"/>
    </source>
</evidence>
<comment type="similarity">
    <text evidence="1 4">Belongs to the aldehyde dehydrogenase family.</text>
</comment>
<dbReference type="EMBL" id="LSSL01000180">
    <property type="protein sequence ID" value="OLY85226.1"/>
    <property type="molecule type" value="Genomic_DNA"/>
</dbReference>
<dbReference type="GO" id="GO:0016620">
    <property type="term" value="F:oxidoreductase activity, acting on the aldehyde or oxo group of donors, NAD or NADP as acceptor"/>
    <property type="evidence" value="ECO:0007669"/>
    <property type="project" value="InterPro"/>
</dbReference>
<dbReference type="AlphaFoldDB" id="A0A1R0H7Y7"/>
<dbReference type="SUPFAM" id="SSF53720">
    <property type="entry name" value="ALDH-like"/>
    <property type="match status" value="1"/>
</dbReference>
<keyword evidence="2 4" id="KW-0560">Oxidoreductase</keyword>
<protein>
    <submittedName>
        <fullName evidence="6">Aldehyde dehydrogenase family 2 member B7, mitochondrial</fullName>
    </submittedName>
</protein>
<dbReference type="PROSITE" id="PS00070">
    <property type="entry name" value="ALDEHYDE_DEHYDR_CYS"/>
    <property type="match status" value="1"/>
</dbReference>
<dbReference type="PANTHER" id="PTHR11699">
    <property type="entry name" value="ALDEHYDE DEHYDROGENASE-RELATED"/>
    <property type="match status" value="1"/>
</dbReference>
<dbReference type="Pfam" id="PF00171">
    <property type="entry name" value="Aldedh"/>
    <property type="match status" value="1"/>
</dbReference>
<evidence type="ECO:0000256" key="4">
    <source>
        <dbReference type="RuleBase" id="RU003345"/>
    </source>
</evidence>
<organism evidence="6 7">
    <name type="scientific">Smittium mucronatum</name>
    <dbReference type="NCBI Taxonomy" id="133383"/>
    <lineage>
        <taxon>Eukaryota</taxon>
        <taxon>Fungi</taxon>
        <taxon>Fungi incertae sedis</taxon>
        <taxon>Zoopagomycota</taxon>
        <taxon>Kickxellomycotina</taxon>
        <taxon>Harpellomycetes</taxon>
        <taxon>Harpellales</taxon>
        <taxon>Legeriomycetaceae</taxon>
        <taxon>Smittium</taxon>
    </lineage>
</organism>
<keyword evidence="7" id="KW-1185">Reference proteome</keyword>
<accession>A0A1R0H7Y7</accession>
<dbReference type="InterPro" id="IPR015590">
    <property type="entry name" value="Aldehyde_DH_dom"/>
</dbReference>
<proteinExistence type="inferred from homology"/>
<reference evidence="6 7" key="1">
    <citation type="journal article" date="2016" name="Mol. Biol. Evol.">
        <title>Genome-Wide Survey of Gut Fungi (Harpellales) Reveals the First Horizontally Transferred Ubiquitin Gene from a Mosquito Host.</title>
        <authorList>
            <person name="Wang Y."/>
            <person name="White M.M."/>
            <person name="Kvist S."/>
            <person name="Moncalvo J.M."/>
        </authorList>
    </citation>
    <scope>NUCLEOTIDE SEQUENCE [LARGE SCALE GENOMIC DNA]</scope>
    <source>
        <strain evidence="6 7">ALG-7-W6</strain>
    </source>
</reference>
<evidence type="ECO:0000313" key="6">
    <source>
        <dbReference type="EMBL" id="OLY85226.1"/>
    </source>
</evidence>
<dbReference type="Proteomes" id="UP000187455">
    <property type="component" value="Unassembled WGS sequence"/>
</dbReference>
<dbReference type="STRING" id="133383.A0A1R0H7Y7"/>
<dbReference type="InterPro" id="IPR016161">
    <property type="entry name" value="Ald_DH/histidinol_DH"/>
</dbReference>
<dbReference type="PROSITE" id="PS00687">
    <property type="entry name" value="ALDEHYDE_DEHYDR_GLU"/>
    <property type="match status" value="1"/>
</dbReference>
<name>A0A1R0H7Y7_9FUNG</name>
<feature type="domain" description="Aldehyde dehydrogenase" evidence="5">
    <location>
        <begin position="19"/>
        <end position="487"/>
    </location>
</feature>
<evidence type="ECO:0000256" key="2">
    <source>
        <dbReference type="ARBA" id="ARBA00023002"/>
    </source>
</evidence>
<dbReference type="InterPro" id="IPR016162">
    <property type="entry name" value="Ald_DH_N"/>
</dbReference>
<sequence>MVVASLLNNTNHMYSNGAWVEASGSSASQIYNPTSGNIILTLTDGSPKDMDATVQAAHDAFFKGPWYNEWSGMQRRDALLKIAQAMDDNSSKLAAIESLQTGKPIANSTGEVAHGSEVFRYFAGLADKQYGRHHGPSHDQRFTTYTLTEPIGVIGLITAFNFPLMLACWKIAPALVSGNTLVIKPSPNTPLSTLLLAQLINDLNILPPGVFNVVSGGTETGATMVAHNLVDKVSFTGSVGAGKAVYQASAKSSTLKGVCLELGGKSPHVVMDDADLKAAAHTAAMAAYTNTGQTCCAGTILYVHKSVYTQFLQELKSVTEDITSKITQDTKSSIIGPLINQTQLDRVHGFVQRAVDNGEAEVLIGGSRLFDSGFYYKPTVLINPTNKAQVVCEEIFGPVVTVMPPFDDLEHVLELENNSSFGLAAGIFSNNAKAINRFTTGIRAGTVWVNCFNILLPYMPFGGYKSSGIGRELGLEAVNEFVQTKSVTARY</sequence>
<evidence type="ECO:0000313" key="7">
    <source>
        <dbReference type="Proteomes" id="UP000187455"/>
    </source>
</evidence>
<dbReference type="InterPro" id="IPR029510">
    <property type="entry name" value="Ald_DH_CS_GLU"/>
</dbReference>
<dbReference type="FunFam" id="3.40.605.10:FF:000007">
    <property type="entry name" value="NAD/NADP-dependent betaine aldehyde dehydrogenase"/>
    <property type="match status" value="1"/>
</dbReference>
<dbReference type="InterPro" id="IPR016160">
    <property type="entry name" value="Ald_DH_CS_CYS"/>
</dbReference>
<dbReference type="InterPro" id="IPR016163">
    <property type="entry name" value="Ald_DH_C"/>
</dbReference>
<dbReference type="Gene3D" id="3.40.605.10">
    <property type="entry name" value="Aldehyde Dehydrogenase, Chain A, domain 1"/>
    <property type="match status" value="1"/>
</dbReference>
<dbReference type="Gene3D" id="3.40.309.10">
    <property type="entry name" value="Aldehyde Dehydrogenase, Chain A, domain 2"/>
    <property type="match status" value="1"/>
</dbReference>
<comment type="caution">
    <text evidence="6">The sequence shown here is derived from an EMBL/GenBank/DDBJ whole genome shotgun (WGS) entry which is preliminary data.</text>
</comment>
<evidence type="ECO:0000256" key="1">
    <source>
        <dbReference type="ARBA" id="ARBA00009986"/>
    </source>
</evidence>
<gene>
    <name evidence="6" type="ORF">AYI68_g590</name>
</gene>
<dbReference type="OrthoDB" id="310895at2759"/>